<dbReference type="InterPro" id="IPR051320">
    <property type="entry name" value="Viral_Replic_Matur_Polypro"/>
</dbReference>
<dbReference type="InterPro" id="IPR043502">
    <property type="entry name" value="DNA/RNA_pol_sf"/>
</dbReference>
<comment type="caution">
    <text evidence="3">The sequence shown here is derived from an EMBL/GenBank/DDBJ whole genome shotgun (WGS) entry which is preliminary data.</text>
</comment>
<dbReference type="InterPro" id="IPR041577">
    <property type="entry name" value="RT_RNaseH_2"/>
</dbReference>
<protein>
    <recommendedName>
        <fullName evidence="5">Reverse transcriptase domain-containing protein</fullName>
    </recommendedName>
</protein>
<evidence type="ECO:0000259" key="2">
    <source>
        <dbReference type="Pfam" id="PF17919"/>
    </source>
</evidence>
<dbReference type="EMBL" id="VJMI01011105">
    <property type="protein sequence ID" value="KAF0753724.1"/>
    <property type="molecule type" value="Genomic_DNA"/>
</dbReference>
<evidence type="ECO:0008006" key="5">
    <source>
        <dbReference type="Google" id="ProtNLM"/>
    </source>
</evidence>
<dbReference type="SUPFAM" id="SSF56672">
    <property type="entry name" value="DNA/RNA polymerases"/>
    <property type="match status" value="1"/>
</dbReference>
<feature type="domain" description="Reverse transcriptase" evidence="1">
    <location>
        <begin position="8"/>
        <end position="115"/>
    </location>
</feature>
<feature type="domain" description="Reverse transcriptase/retrotransposon-derived protein RNase H-like" evidence="2">
    <location>
        <begin position="191"/>
        <end position="273"/>
    </location>
</feature>
<dbReference type="PANTHER" id="PTHR33064">
    <property type="entry name" value="POL PROTEIN"/>
    <property type="match status" value="1"/>
</dbReference>
<proteinExistence type="predicted"/>
<dbReference type="VEuPathDB" id="FungiDB:H257_04897"/>
<dbReference type="Pfam" id="PF00078">
    <property type="entry name" value="RVT_1"/>
    <property type="match status" value="1"/>
</dbReference>
<dbReference type="InterPro" id="IPR000477">
    <property type="entry name" value="RT_dom"/>
</dbReference>
<name>A0A6A5AM65_APHAT</name>
<dbReference type="InterPro" id="IPR043128">
    <property type="entry name" value="Rev_trsase/Diguanyl_cyclase"/>
</dbReference>
<dbReference type="Pfam" id="PF17919">
    <property type="entry name" value="RT_RNaseH_2"/>
    <property type="match status" value="1"/>
</dbReference>
<gene>
    <name evidence="3" type="ORF">AaE_005604</name>
</gene>
<dbReference type="Proteomes" id="UP000469452">
    <property type="component" value="Unassembled WGS sequence"/>
</dbReference>
<dbReference type="Gene3D" id="3.30.70.270">
    <property type="match status" value="2"/>
</dbReference>
<organism evidence="3 4">
    <name type="scientific">Aphanomyces astaci</name>
    <name type="common">Crayfish plague agent</name>
    <dbReference type="NCBI Taxonomy" id="112090"/>
    <lineage>
        <taxon>Eukaryota</taxon>
        <taxon>Sar</taxon>
        <taxon>Stramenopiles</taxon>
        <taxon>Oomycota</taxon>
        <taxon>Saprolegniomycetes</taxon>
        <taxon>Saprolegniales</taxon>
        <taxon>Verrucalvaceae</taxon>
        <taxon>Aphanomyces</taxon>
    </lineage>
</organism>
<sequence>MFCLVRTNLYFTLDRTKGYWQLPLHADSQMYFSFMTPFGVYTPTRVLMGQTDAVAYFQSVVHQMFGDLLFRGLDDLLRSAKTTDELFDQLDQVLTICAQLGLELSPKKCHFFLRGAEWCGKPNQGLVDLSLPTTAADFQQFVSATNWMRVSIPGYNQFVNPLRRLLDVATKVVGSCKKTALVRVALPALGWWTDHLKCFNDVKHALVHVVPLSHPRGDMTVCVFIDASDLSWGAVISTASRPGLASRRLAAPPHAFISGSFSGASARWPVVQEAYAVV</sequence>
<dbReference type="CDD" id="cd01647">
    <property type="entry name" value="RT_LTR"/>
    <property type="match status" value="1"/>
</dbReference>
<reference evidence="3 4" key="1">
    <citation type="submission" date="2019-06" db="EMBL/GenBank/DDBJ databases">
        <title>Genomics analysis of Aphanomyces spp. identifies a new class of oomycete effector associated with host adaptation.</title>
        <authorList>
            <person name="Gaulin E."/>
        </authorList>
    </citation>
    <scope>NUCLEOTIDE SEQUENCE [LARGE SCALE GENOMIC DNA]</scope>
    <source>
        <strain evidence="3 4">E</strain>
    </source>
</reference>
<dbReference type="PANTHER" id="PTHR33064:SF37">
    <property type="entry name" value="RIBONUCLEASE H"/>
    <property type="match status" value="1"/>
</dbReference>
<evidence type="ECO:0000313" key="3">
    <source>
        <dbReference type="EMBL" id="KAF0753724.1"/>
    </source>
</evidence>
<accession>A0A6A5AM65</accession>
<evidence type="ECO:0000313" key="4">
    <source>
        <dbReference type="Proteomes" id="UP000469452"/>
    </source>
</evidence>
<evidence type="ECO:0000259" key="1">
    <source>
        <dbReference type="Pfam" id="PF00078"/>
    </source>
</evidence>
<dbReference type="AlphaFoldDB" id="A0A6A5AM65"/>